<feature type="compositionally biased region" description="Low complexity" evidence="1">
    <location>
        <begin position="97"/>
        <end position="109"/>
    </location>
</feature>
<protein>
    <submittedName>
        <fullName evidence="2">Uncharacterized protein</fullName>
    </submittedName>
</protein>
<organism evidence="2">
    <name type="scientific">uncultured Thermomicrobiales bacterium</name>
    <dbReference type="NCBI Taxonomy" id="1645740"/>
    <lineage>
        <taxon>Bacteria</taxon>
        <taxon>Pseudomonadati</taxon>
        <taxon>Thermomicrobiota</taxon>
        <taxon>Thermomicrobia</taxon>
        <taxon>Thermomicrobiales</taxon>
        <taxon>environmental samples</taxon>
    </lineage>
</organism>
<evidence type="ECO:0000313" key="2">
    <source>
        <dbReference type="EMBL" id="CAA9553766.1"/>
    </source>
</evidence>
<feature type="compositionally biased region" description="Basic and acidic residues" evidence="1">
    <location>
        <begin position="47"/>
        <end position="58"/>
    </location>
</feature>
<name>A0A6J4UPB2_9BACT</name>
<evidence type="ECO:0000256" key="1">
    <source>
        <dbReference type="SAM" id="MobiDB-lite"/>
    </source>
</evidence>
<proteinExistence type="predicted"/>
<sequence length="116" mass="12022">GGVPRQPGQGVAHRAAVVVPLGGAGRGHLVHPAAGGDGRQICRRPAGRRDGARADPRRPVPGLRGAGDLRARGPRLDPRPNPARRGRRGDPVRRFLGRAALPAGPGARRSSTRVGL</sequence>
<dbReference type="AlphaFoldDB" id="A0A6J4UPB2"/>
<dbReference type="EMBL" id="CADCWE010000203">
    <property type="protein sequence ID" value="CAA9553766.1"/>
    <property type="molecule type" value="Genomic_DNA"/>
</dbReference>
<accession>A0A6J4UPB2</accession>
<feature type="non-terminal residue" evidence="2">
    <location>
        <position position="116"/>
    </location>
</feature>
<feature type="region of interest" description="Disordered" evidence="1">
    <location>
        <begin position="29"/>
        <end position="116"/>
    </location>
</feature>
<gene>
    <name evidence="2" type="ORF">AVDCRST_MAG73-3039</name>
</gene>
<reference evidence="2" key="1">
    <citation type="submission" date="2020-02" db="EMBL/GenBank/DDBJ databases">
        <authorList>
            <person name="Meier V. D."/>
        </authorList>
    </citation>
    <scope>NUCLEOTIDE SEQUENCE</scope>
    <source>
        <strain evidence="2">AVDCRST_MAG73</strain>
    </source>
</reference>
<feature type="non-terminal residue" evidence="2">
    <location>
        <position position="1"/>
    </location>
</feature>
<feature type="compositionally biased region" description="Basic and acidic residues" evidence="1">
    <location>
        <begin position="67"/>
        <end position="78"/>
    </location>
</feature>